<protein>
    <submittedName>
        <fullName evidence="3">Transglutaminase</fullName>
    </submittedName>
</protein>
<feature type="chain" id="PRO_5001970590" evidence="1">
    <location>
        <begin position="31"/>
        <end position="396"/>
    </location>
</feature>
<keyword evidence="1" id="KW-0732">Signal</keyword>
<dbReference type="PANTHER" id="PTHR46333:SF2">
    <property type="entry name" value="CYTOKINESIS PROTEIN 3"/>
    <property type="match status" value="1"/>
</dbReference>
<dbReference type="InterPro" id="IPR002931">
    <property type="entry name" value="Transglutaminase-like"/>
</dbReference>
<dbReference type="AlphaFoldDB" id="A0A0A0IET2"/>
<dbReference type="SMART" id="SM00460">
    <property type="entry name" value="TGc"/>
    <property type="match status" value="1"/>
</dbReference>
<sequence length="396" mass="45128">MINKRKIKTLFTAIILAVLTYGGIVTNAHAAADNNNFGRVNIVSANAKQRIAINNKQEFYNVLKDSLENFETNVVLKIKNYNSQEYNFNIIDEIIVKYPNIDYGYLGISGKLYGKANSKEKILNITIKYNLDKKTMEKEKREVKDKVQNIIKTVIKPGMSDVEKELALHDYLIKNADYNMENYKAGIVTAEDHNAYGVLINKKGVCESYAKAMNELLTAAGIECKYVTGKVNGGEHAWNMVKIDNEWYNLDVTWDDPISDKNPSGSSFSIISVNYKYFNVADSIFNKDHIRGSLESSYPACTSTKYSFDNLNVDEYTSDGKLFIKVKDMNQVNDEILKALSNRQDNLCLKVKDLNIKSAKRFMMRIQAIAMKNKISGFSMNGKMYDSYIKVEFNWK</sequence>
<accession>A0A0A0IET2</accession>
<dbReference type="Gene3D" id="3.10.620.30">
    <property type="match status" value="1"/>
</dbReference>
<reference evidence="3 4" key="1">
    <citation type="submission" date="2014-01" db="EMBL/GenBank/DDBJ databases">
        <title>Plasmidome dynamics in the species complex Clostridium novyi sensu lato converts strains of independent lineages into distinctly different pathogens.</title>
        <authorList>
            <person name="Skarin H."/>
            <person name="Segerman B."/>
        </authorList>
    </citation>
    <scope>NUCLEOTIDE SEQUENCE [LARGE SCALE GENOMIC DNA]</scope>
    <source>
        <strain evidence="3 4">DC5</strain>
    </source>
</reference>
<dbReference type="EMBL" id="JDRY01000026">
    <property type="protein sequence ID" value="KGM99974.1"/>
    <property type="molecule type" value="Genomic_DNA"/>
</dbReference>
<dbReference type="SUPFAM" id="SSF54001">
    <property type="entry name" value="Cysteine proteinases"/>
    <property type="match status" value="1"/>
</dbReference>
<dbReference type="InterPro" id="IPR038765">
    <property type="entry name" value="Papain-like_cys_pep_sf"/>
</dbReference>
<dbReference type="PANTHER" id="PTHR46333">
    <property type="entry name" value="CYTOKINESIS PROTEIN 3"/>
    <property type="match status" value="1"/>
</dbReference>
<proteinExistence type="predicted"/>
<dbReference type="Proteomes" id="UP000030014">
    <property type="component" value="Unassembled WGS sequence"/>
</dbReference>
<feature type="signal peptide" evidence="1">
    <location>
        <begin position="1"/>
        <end position="30"/>
    </location>
</feature>
<dbReference type="Pfam" id="PF01841">
    <property type="entry name" value="Transglut_core"/>
    <property type="match status" value="1"/>
</dbReference>
<evidence type="ECO:0000313" key="3">
    <source>
        <dbReference type="EMBL" id="KGM99974.1"/>
    </source>
</evidence>
<dbReference type="InterPro" id="IPR052557">
    <property type="entry name" value="CAP/Cytokinesis_protein"/>
</dbReference>
<evidence type="ECO:0000256" key="1">
    <source>
        <dbReference type="SAM" id="SignalP"/>
    </source>
</evidence>
<name>A0A0A0IET2_CLOBO</name>
<feature type="domain" description="Transglutaminase-like" evidence="2">
    <location>
        <begin position="198"/>
        <end position="254"/>
    </location>
</feature>
<dbReference type="GO" id="GO:0005737">
    <property type="term" value="C:cytoplasm"/>
    <property type="evidence" value="ECO:0007669"/>
    <property type="project" value="TreeGrafter"/>
</dbReference>
<organism evidence="3 4">
    <name type="scientific">Clostridium botulinum C/D str. DC5</name>
    <dbReference type="NCBI Taxonomy" id="1443128"/>
    <lineage>
        <taxon>Bacteria</taxon>
        <taxon>Bacillati</taxon>
        <taxon>Bacillota</taxon>
        <taxon>Clostridia</taxon>
        <taxon>Eubacteriales</taxon>
        <taxon>Clostridiaceae</taxon>
        <taxon>Clostridium</taxon>
    </lineage>
</organism>
<gene>
    <name evidence="3" type="ORF">Z955_05200</name>
</gene>
<evidence type="ECO:0000259" key="2">
    <source>
        <dbReference type="SMART" id="SM00460"/>
    </source>
</evidence>
<evidence type="ECO:0000313" key="4">
    <source>
        <dbReference type="Proteomes" id="UP000030014"/>
    </source>
</evidence>
<dbReference type="RefSeq" id="WP_039259344.1">
    <property type="nucleotide sequence ID" value="NZ_JDRY01000026.1"/>
</dbReference>
<comment type="caution">
    <text evidence="3">The sequence shown here is derived from an EMBL/GenBank/DDBJ whole genome shotgun (WGS) entry which is preliminary data.</text>
</comment>